<sequence>MSVTTQADLGTLCCSERADVDLFESLSRVGCGWRDHIVVSERRVSSSPVQRNMTQSGQGVRPVWRIRVAGQLSAGLSLCSSVALRLSETQRKGKRLSPTDNNSNECPEIVWSQGDARKGPGPGDL</sequence>
<reference evidence="1" key="1">
    <citation type="submission" date="2021-05" db="EMBL/GenBank/DDBJ databases">
        <authorList>
            <person name="Pan Q."/>
            <person name="Jouanno E."/>
            <person name="Zahm M."/>
            <person name="Klopp C."/>
            <person name="Cabau C."/>
            <person name="Louis A."/>
            <person name="Berthelot C."/>
            <person name="Parey E."/>
            <person name="Roest Crollius H."/>
            <person name="Montfort J."/>
            <person name="Robinson-Rechavi M."/>
            <person name="Bouchez O."/>
            <person name="Lampietro C."/>
            <person name="Lopez Roques C."/>
            <person name="Donnadieu C."/>
            <person name="Postlethwait J."/>
            <person name="Bobe J."/>
            <person name="Dillon D."/>
            <person name="Chandos A."/>
            <person name="von Hippel F."/>
            <person name="Guiguen Y."/>
        </authorList>
    </citation>
    <scope>NUCLEOTIDE SEQUENCE</scope>
    <source>
        <strain evidence="1">YG-Jan2019</strain>
    </source>
</reference>
<gene>
    <name evidence="1" type="ORF">DPEC_G00251700</name>
</gene>
<evidence type="ECO:0000313" key="1">
    <source>
        <dbReference type="EMBL" id="KAJ7994652.1"/>
    </source>
</evidence>
<dbReference type="EMBL" id="CM055749">
    <property type="protein sequence ID" value="KAJ7994652.1"/>
    <property type="molecule type" value="Genomic_DNA"/>
</dbReference>
<comment type="caution">
    <text evidence="1">The sequence shown here is derived from an EMBL/GenBank/DDBJ whole genome shotgun (WGS) entry which is preliminary data.</text>
</comment>
<proteinExistence type="predicted"/>
<keyword evidence="2" id="KW-1185">Reference proteome</keyword>
<dbReference type="Proteomes" id="UP001157502">
    <property type="component" value="Chromosome 22"/>
</dbReference>
<accession>A0ACC2FTP4</accession>
<organism evidence="1 2">
    <name type="scientific">Dallia pectoralis</name>
    <name type="common">Alaska blackfish</name>
    <dbReference type="NCBI Taxonomy" id="75939"/>
    <lineage>
        <taxon>Eukaryota</taxon>
        <taxon>Metazoa</taxon>
        <taxon>Chordata</taxon>
        <taxon>Craniata</taxon>
        <taxon>Vertebrata</taxon>
        <taxon>Euteleostomi</taxon>
        <taxon>Actinopterygii</taxon>
        <taxon>Neopterygii</taxon>
        <taxon>Teleostei</taxon>
        <taxon>Protacanthopterygii</taxon>
        <taxon>Esociformes</taxon>
        <taxon>Umbridae</taxon>
        <taxon>Dallia</taxon>
    </lineage>
</organism>
<name>A0ACC2FTP4_DALPE</name>
<protein>
    <submittedName>
        <fullName evidence="1">Uncharacterized protein</fullName>
    </submittedName>
</protein>
<evidence type="ECO:0000313" key="2">
    <source>
        <dbReference type="Proteomes" id="UP001157502"/>
    </source>
</evidence>